<evidence type="ECO:0000256" key="3">
    <source>
        <dbReference type="ARBA" id="ARBA00012438"/>
    </source>
</evidence>
<sequence length="479" mass="53114">MKNNRQRPHSIKRHLTITTVCTVGLMMFISWLLVYSEARHEINEVYDARLGQSAKTLALSVMNWGDQPPNNFTQSYTHWLNAITANAKDDDTTTPFGHPYEDNLFFQYRVNDALIAKSPNAPVQWIGTSGNPGFDVVTAAGEQWRTFTLVFALPDERQASLLVAEKEAIRQELMTEVSLTIGLPQLLLIPLLALVMVVLVSRAFKPLGELKDTIAARSIDNLDHIHVAQPTVELAPLVKQLNYLFSQLNNAWVREKRLVSTAAHELKTPLAVLRLNAENALSAATKAERDNDLTNILAGIDRTDRVIQQLLMLSRVEQQKTRESTHVDVVSLLREQIAALVPMALTQQQSIELEGRDLLWVKGHPVMLSVLFTNLIDNAIRYAGEGASISVVTSCSANTVVVAVIDSGDAIPDEIKSRIFDKFFRGHTEKGDGAGLGMSIVKDIAEQHQASIAIRSPYFSDHGNGFTVTFPIASVYESR</sequence>
<keyword evidence="11" id="KW-0902">Two-component regulatory system</keyword>
<proteinExistence type="predicted"/>
<organism evidence="15 16">
    <name type="scientific">Salinivibrio costicola subsp. alcaliphilus</name>
    <dbReference type="NCBI Taxonomy" id="272773"/>
    <lineage>
        <taxon>Bacteria</taxon>
        <taxon>Pseudomonadati</taxon>
        <taxon>Pseudomonadota</taxon>
        <taxon>Gammaproteobacteria</taxon>
        <taxon>Vibrionales</taxon>
        <taxon>Vibrionaceae</taxon>
        <taxon>Salinivibrio</taxon>
    </lineage>
</organism>
<evidence type="ECO:0000256" key="11">
    <source>
        <dbReference type="ARBA" id="ARBA00023012"/>
    </source>
</evidence>
<dbReference type="Pfam" id="PF08521">
    <property type="entry name" value="2CSK_N"/>
    <property type="match status" value="1"/>
</dbReference>
<evidence type="ECO:0000256" key="8">
    <source>
        <dbReference type="ARBA" id="ARBA00022777"/>
    </source>
</evidence>
<keyword evidence="10 13" id="KW-1133">Transmembrane helix</keyword>
<evidence type="ECO:0000256" key="7">
    <source>
        <dbReference type="ARBA" id="ARBA00022741"/>
    </source>
</evidence>
<keyword evidence="7" id="KW-0547">Nucleotide-binding</keyword>
<keyword evidence="8 15" id="KW-0418">Kinase</keyword>
<dbReference type="InterPro" id="IPR004358">
    <property type="entry name" value="Sig_transdc_His_kin-like_C"/>
</dbReference>
<dbReference type="EC" id="2.7.13.3" evidence="3"/>
<dbReference type="Gene3D" id="1.10.287.130">
    <property type="match status" value="1"/>
</dbReference>
<keyword evidence="5" id="KW-0808">Transferase</keyword>
<dbReference type="PRINTS" id="PR00344">
    <property type="entry name" value="BCTRLSENSOR"/>
</dbReference>
<dbReference type="Pfam" id="PF00512">
    <property type="entry name" value="HisKA"/>
    <property type="match status" value="1"/>
</dbReference>
<comment type="catalytic activity">
    <reaction evidence="1">
        <text>ATP + protein L-histidine = ADP + protein N-phospho-L-histidine.</text>
        <dbReference type="EC" id="2.7.13.3"/>
    </reaction>
</comment>
<dbReference type="InterPro" id="IPR005467">
    <property type="entry name" value="His_kinase_dom"/>
</dbReference>
<dbReference type="InterPro" id="IPR036890">
    <property type="entry name" value="HATPase_C_sf"/>
</dbReference>
<name>A0ABX3KWG7_SALCS</name>
<evidence type="ECO:0000256" key="6">
    <source>
        <dbReference type="ARBA" id="ARBA00022692"/>
    </source>
</evidence>
<keyword evidence="9" id="KW-0067">ATP-binding</keyword>
<keyword evidence="4" id="KW-0597">Phosphoprotein</keyword>
<feature type="transmembrane region" description="Helical" evidence="13">
    <location>
        <begin position="181"/>
        <end position="201"/>
    </location>
</feature>
<keyword evidence="6 13" id="KW-0812">Transmembrane</keyword>
<dbReference type="SMART" id="SM00387">
    <property type="entry name" value="HATPase_c"/>
    <property type="match status" value="1"/>
</dbReference>
<dbReference type="SUPFAM" id="SSF47384">
    <property type="entry name" value="Homodimeric domain of signal transducing histidine kinase"/>
    <property type="match status" value="1"/>
</dbReference>
<dbReference type="PROSITE" id="PS50109">
    <property type="entry name" value="HIS_KIN"/>
    <property type="match status" value="1"/>
</dbReference>
<dbReference type="CDD" id="cd00075">
    <property type="entry name" value="HATPase"/>
    <property type="match status" value="1"/>
</dbReference>
<evidence type="ECO:0000313" key="16">
    <source>
        <dbReference type="Proteomes" id="UP000189431"/>
    </source>
</evidence>
<comment type="caution">
    <text evidence="15">The sequence shown here is derived from an EMBL/GenBank/DDBJ whole genome shotgun (WGS) entry which is preliminary data.</text>
</comment>
<dbReference type="SMART" id="SM00388">
    <property type="entry name" value="HisKA"/>
    <property type="match status" value="1"/>
</dbReference>
<evidence type="ECO:0000256" key="5">
    <source>
        <dbReference type="ARBA" id="ARBA00022679"/>
    </source>
</evidence>
<reference evidence="16" key="1">
    <citation type="submission" date="2017-01" db="EMBL/GenBank/DDBJ databases">
        <title>Draft genome of the species Salinivibrio costicola subsp. alcaliphilus.</title>
        <authorList>
            <person name="Lopez-Hermoso C."/>
            <person name="De La Haba R."/>
            <person name="Sanchez-Porro C."/>
            <person name="Ventosa A."/>
        </authorList>
    </citation>
    <scope>NUCLEOTIDE SEQUENCE [LARGE SCALE GENOMIC DNA]</scope>
    <source>
        <strain evidence="16">CBH448</strain>
    </source>
</reference>
<evidence type="ECO:0000256" key="10">
    <source>
        <dbReference type="ARBA" id="ARBA00022989"/>
    </source>
</evidence>
<evidence type="ECO:0000256" key="1">
    <source>
        <dbReference type="ARBA" id="ARBA00000085"/>
    </source>
</evidence>
<dbReference type="PANTHER" id="PTHR45436:SF14">
    <property type="entry name" value="SENSOR PROTEIN QSEC"/>
    <property type="match status" value="1"/>
</dbReference>
<dbReference type="InterPro" id="IPR003594">
    <property type="entry name" value="HATPase_dom"/>
</dbReference>
<feature type="domain" description="Histidine kinase" evidence="14">
    <location>
        <begin position="261"/>
        <end position="474"/>
    </location>
</feature>
<dbReference type="CDD" id="cd00082">
    <property type="entry name" value="HisKA"/>
    <property type="match status" value="1"/>
</dbReference>
<dbReference type="InterPro" id="IPR050428">
    <property type="entry name" value="TCS_sensor_his_kinase"/>
</dbReference>
<dbReference type="PANTHER" id="PTHR45436">
    <property type="entry name" value="SENSOR HISTIDINE KINASE YKOH"/>
    <property type="match status" value="1"/>
</dbReference>
<keyword evidence="16" id="KW-1185">Reference proteome</keyword>
<protein>
    <recommendedName>
        <fullName evidence="3">histidine kinase</fullName>
        <ecNumber evidence="3">2.7.13.3</ecNumber>
    </recommendedName>
</protein>
<evidence type="ECO:0000256" key="4">
    <source>
        <dbReference type="ARBA" id="ARBA00022553"/>
    </source>
</evidence>
<keyword evidence="12 13" id="KW-0472">Membrane</keyword>
<dbReference type="Gene3D" id="3.30.565.10">
    <property type="entry name" value="Histidine kinase-like ATPase, C-terminal domain"/>
    <property type="match status" value="1"/>
</dbReference>
<evidence type="ECO:0000256" key="9">
    <source>
        <dbReference type="ARBA" id="ARBA00022840"/>
    </source>
</evidence>
<evidence type="ECO:0000256" key="13">
    <source>
        <dbReference type="SAM" id="Phobius"/>
    </source>
</evidence>
<accession>A0ABX3KWG7</accession>
<comment type="subcellular location">
    <subcellularLocation>
        <location evidence="2">Membrane</location>
        <topology evidence="2">Multi-pass membrane protein</topology>
    </subcellularLocation>
</comment>
<evidence type="ECO:0000256" key="2">
    <source>
        <dbReference type="ARBA" id="ARBA00004141"/>
    </source>
</evidence>
<dbReference type="EMBL" id="MUFR01000003">
    <property type="protein sequence ID" value="OOF35172.1"/>
    <property type="molecule type" value="Genomic_DNA"/>
</dbReference>
<evidence type="ECO:0000256" key="12">
    <source>
        <dbReference type="ARBA" id="ARBA00023136"/>
    </source>
</evidence>
<dbReference type="Proteomes" id="UP000189431">
    <property type="component" value="Unassembled WGS sequence"/>
</dbReference>
<dbReference type="InterPro" id="IPR003661">
    <property type="entry name" value="HisK_dim/P_dom"/>
</dbReference>
<dbReference type="GO" id="GO:0016301">
    <property type="term" value="F:kinase activity"/>
    <property type="evidence" value="ECO:0007669"/>
    <property type="project" value="UniProtKB-KW"/>
</dbReference>
<feature type="transmembrane region" description="Helical" evidence="13">
    <location>
        <begin position="15"/>
        <end position="34"/>
    </location>
</feature>
<evidence type="ECO:0000259" key="14">
    <source>
        <dbReference type="PROSITE" id="PS50109"/>
    </source>
</evidence>
<evidence type="ECO:0000313" key="15">
    <source>
        <dbReference type="EMBL" id="OOF35172.1"/>
    </source>
</evidence>
<gene>
    <name evidence="15" type="ORF">BZJ21_01455</name>
</gene>
<dbReference type="InterPro" id="IPR013727">
    <property type="entry name" value="2CSK_N"/>
</dbReference>
<dbReference type="SUPFAM" id="SSF55874">
    <property type="entry name" value="ATPase domain of HSP90 chaperone/DNA topoisomerase II/histidine kinase"/>
    <property type="match status" value="1"/>
</dbReference>
<dbReference type="InterPro" id="IPR036097">
    <property type="entry name" value="HisK_dim/P_sf"/>
</dbReference>
<dbReference type="Pfam" id="PF02518">
    <property type="entry name" value="HATPase_c"/>
    <property type="match status" value="1"/>
</dbReference>